<evidence type="ECO:0000313" key="2">
    <source>
        <dbReference type="EMBL" id="GIE92666.1"/>
    </source>
</evidence>
<dbReference type="Proteomes" id="UP000636960">
    <property type="component" value="Unassembled WGS sequence"/>
</dbReference>
<feature type="region of interest" description="Disordered" evidence="1">
    <location>
        <begin position="1"/>
        <end position="22"/>
    </location>
</feature>
<keyword evidence="3" id="KW-1185">Reference proteome</keyword>
<dbReference type="EMBL" id="BOMV01000001">
    <property type="protein sequence ID" value="GIE92666.1"/>
    <property type="molecule type" value="Genomic_DNA"/>
</dbReference>
<comment type="caution">
    <text evidence="2">The sequence shown here is derived from an EMBL/GenBank/DDBJ whole genome shotgun (WGS) entry which is preliminary data.</text>
</comment>
<sequence>MTGGGARSATAEAHRATGNPPPCRAVLSGYLAYRAARAQAQGQLRDQLDDLARRVEMEVPRL</sequence>
<name>A0A919JXA9_9ACTN</name>
<protein>
    <submittedName>
        <fullName evidence="2">Uncharacterized protein</fullName>
    </submittedName>
</protein>
<evidence type="ECO:0000313" key="3">
    <source>
        <dbReference type="Proteomes" id="UP000636960"/>
    </source>
</evidence>
<dbReference type="AlphaFoldDB" id="A0A919JXA9"/>
<organism evidence="2 3">
    <name type="scientific">Paractinoplanes rishiriensis</name>
    <dbReference type="NCBI Taxonomy" id="1050105"/>
    <lineage>
        <taxon>Bacteria</taxon>
        <taxon>Bacillati</taxon>
        <taxon>Actinomycetota</taxon>
        <taxon>Actinomycetes</taxon>
        <taxon>Micromonosporales</taxon>
        <taxon>Micromonosporaceae</taxon>
        <taxon>Paractinoplanes</taxon>
    </lineage>
</organism>
<reference evidence="2" key="1">
    <citation type="submission" date="2021-01" db="EMBL/GenBank/DDBJ databases">
        <title>Whole genome shotgun sequence of Actinoplanes rishiriensis NBRC 108556.</title>
        <authorList>
            <person name="Komaki H."/>
            <person name="Tamura T."/>
        </authorList>
    </citation>
    <scope>NUCLEOTIDE SEQUENCE</scope>
    <source>
        <strain evidence="2">NBRC 108556</strain>
    </source>
</reference>
<evidence type="ECO:0000256" key="1">
    <source>
        <dbReference type="SAM" id="MobiDB-lite"/>
    </source>
</evidence>
<accession>A0A919JXA9</accession>
<gene>
    <name evidence="2" type="ORF">Ari01nite_01310</name>
</gene>
<proteinExistence type="predicted"/>